<dbReference type="InterPro" id="IPR002618">
    <property type="entry name" value="UDPGP_fam"/>
</dbReference>
<reference evidence="5" key="1">
    <citation type="journal article" date="2019" name="Int. J. Syst. Evol. Microbiol.">
        <title>The Global Catalogue of Microorganisms (GCM) 10K type strain sequencing project: providing services to taxonomists for standard genome sequencing and annotation.</title>
        <authorList>
            <consortium name="The Broad Institute Genomics Platform"/>
            <consortium name="The Broad Institute Genome Sequencing Center for Infectious Disease"/>
            <person name="Wu L."/>
            <person name="Ma J."/>
        </authorList>
    </citation>
    <scope>NUCLEOTIDE SEQUENCE [LARGE SCALE GENOMIC DNA]</scope>
    <source>
        <strain evidence="5">DFY28</strain>
    </source>
</reference>
<keyword evidence="5" id="KW-1185">Reference proteome</keyword>
<dbReference type="Gene3D" id="3.90.550.10">
    <property type="entry name" value="Spore Coat Polysaccharide Biosynthesis Protein SpsA, Chain A"/>
    <property type="match status" value="1"/>
</dbReference>
<protein>
    <submittedName>
        <fullName evidence="4">UTP--glucose-1-phosphate uridylyltransferase</fullName>
        <ecNumber evidence="4">2.7.7.9</ecNumber>
    </submittedName>
</protein>
<dbReference type="Gene3D" id="2.160.10.10">
    <property type="entry name" value="Hexapeptide repeat proteins"/>
    <property type="match status" value="1"/>
</dbReference>
<dbReference type="Proteomes" id="UP001596098">
    <property type="component" value="Unassembled WGS sequence"/>
</dbReference>
<dbReference type="GO" id="GO:0003983">
    <property type="term" value="F:UTP:glucose-1-phosphate uridylyltransferase activity"/>
    <property type="evidence" value="ECO:0007669"/>
    <property type="project" value="UniProtKB-EC"/>
</dbReference>
<organism evidence="4 5">
    <name type="scientific">Nocardioides yefusunii</name>
    <dbReference type="NCBI Taxonomy" id="2500546"/>
    <lineage>
        <taxon>Bacteria</taxon>
        <taxon>Bacillati</taxon>
        <taxon>Actinomycetota</taxon>
        <taxon>Actinomycetes</taxon>
        <taxon>Propionibacteriales</taxon>
        <taxon>Nocardioidaceae</taxon>
        <taxon>Nocardioides</taxon>
    </lineage>
</organism>
<evidence type="ECO:0000313" key="4">
    <source>
        <dbReference type="EMBL" id="MFC6154172.1"/>
    </source>
</evidence>
<dbReference type="SUPFAM" id="SSF53448">
    <property type="entry name" value="Nucleotide-diphospho-sugar transferases"/>
    <property type="match status" value="1"/>
</dbReference>
<accession>A0ABW1QZ92</accession>
<dbReference type="PIRSF" id="PIRSF000806">
    <property type="entry name" value="UDPGP"/>
    <property type="match status" value="1"/>
</dbReference>
<evidence type="ECO:0000256" key="2">
    <source>
        <dbReference type="ARBA" id="ARBA00022679"/>
    </source>
</evidence>
<comment type="caution">
    <text evidence="4">The sequence shown here is derived from an EMBL/GenBank/DDBJ whole genome shotgun (WGS) entry which is preliminary data.</text>
</comment>
<comment type="similarity">
    <text evidence="1">Belongs to the UDPGP type 1 family.</text>
</comment>
<sequence>MPTSARNGAAGLTAARDKMREAGVDEVAVETFAHYYRLLEHGETGMVPESTIDPLDMPSLADVEVSDEDALAAVRKTVVIKLNGGLGTSMGMDRAKSLLCVRRGLSFLDIAVRQVLKLREKYEAPLPLVFMNSFRTSQDTLDAVARYADLPVDGIPLEFLQNKEPKLLVDGLTPASWPKDPSLEWCPPGHGDIYTALQGSGMLDTLIEAGYRYVFVSNSDNLGAIPDARVAGWFATSGAPFAIEAVRRTASDRKGGHFARRKSDGRIVLRETAQTLDEDKSALADLSRHKYTSTNNLWFDLHAMKKTLTERQGILGLPMIRNVKTVDPADPSSPSVIQIETAMGAAIEVFDGAQTIEVGRDRFVPVKTTNDLLVLRSDVYDISPDFVLDQVSDEVPFVDLKGDFYKLVGEFDKRFPDGAPSMKDASSVRIDGDFTFGRGVTFTGDVALTAPAAQRVDSGAVLGESTASLESSAPTRSE</sequence>
<dbReference type="RefSeq" id="WP_128221636.1">
    <property type="nucleotide sequence ID" value="NZ_CP034929.1"/>
</dbReference>
<dbReference type="InterPro" id="IPR016267">
    <property type="entry name" value="UDPGP_trans"/>
</dbReference>
<dbReference type="EMBL" id="JBHSQI010000005">
    <property type="protein sequence ID" value="MFC6154172.1"/>
    <property type="molecule type" value="Genomic_DNA"/>
</dbReference>
<keyword evidence="2 4" id="KW-0808">Transferase</keyword>
<dbReference type="InterPro" id="IPR029044">
    <property type="entry name" value="Nucleotide-diphossugar_trans"/>
</dbReference>
<evidence type="ECO:0000256" key="3">
    <source>
        <dbReference type="ARBA" id="ARBA00022695"/>
    </source>
</evidence>
<gene>
    <name evidence="4" type="ORF">ACFPWU_10940</name>
</gene>
<evidence type="ECO:0000256" key="1">
    <source>
        <dbReference type="ARBA" id="ARBA00010401"/>
    </source>
</evidence>
<dbReference type="PANTHER" id="PTHR43511">
    <property type="match status" value="1"/>
</dbReference>
<proteinExistence type="inferred from homology"/>
<evidence type="ECO:0000313" key="5">
    <source>
        <dbReference type="Proteomes" id="UP001596098"/>
    </source>
</evidence>
<name>A0ABW1QZ92_9ACTN</name>
<dbReference type="Pfam" id="PF01704">
    <property type="entry name" value="UDPGP"/>
    <property type="match status" value="1"/>
</dbReference>
<dbReference type="EC" id="2.7.7.9" evidence="4"/>
<keyword evidence="3 4" id="KW-0548">Nucleotidyltransferase</keyword>